<sequence length="290" mass="33096">MGHLLTTQGLKPDPKKVEAIIKLPTPKSKEDIERLNGTVNYLVKFLPRLSHLMEPLRRLTQTGVEWHWEDGVEKAFSEVKHLVTQAPILAYCSRGKELVIQCDASSRCLGAVLLQEVRPLAYASRALTDPETRYATIEKEMLAVVFALEKWHQFAYGRHVLVNTDHNPPEAISKKPLDRAPKRLQGMLLRILAHYIGVQYTPGYTQHLADMMSRSFIPAGNQGTPSEFEAINAVQFLPMRPEKIQKLQLETSKDETLQLLKATILEGWPEERSALSTIPLLRYERRTWRV</sequence>
<dbReference type="Pfam" id="PF17919">
    <property type="entry name" value="RT_RNaseH_2"/>
    <property type="match status" value="1"/>
</dbReference>
<proteinExistence type="predicted"/>
<dbReference type="Proteomes" id="UP001249851">
    <property type="component" value="Unassembled WGS sequence"/>
</dbReference>
<comment type="caution">
    <text evidence="2">The sequence shown here is derived from an EMBL/GenBank/DDBJ whole genome shotgun (WGS) entry which is preliminary data.</text>
</comment>
<dbReference type="CDD" id="cd09274">
    <property type="entry name" value="RNase_HI_RT_Ty3"/>
    <property type="match status" value="1"/>
</dbReference>
<protein>
    <submittedName>
        <fullName evidence="2">Retrovirus-related Pol polyprotein from transposon 17.6</fullName>
    </submittedName>
</protein>
<reference evidence="2" key="2">
    <citation type="journal article" date="2023" name="Science">
        <title>Genomic signatures of disease resistance in endangered staghorn corals.</title>
        <authorList>
            <person name="Vollmer S.V."/>
            <person name="Selwyn J.D."/>
            <person name="Despard B.A."/>
            <person name="Roesel C.L."/>
        </authorList>
    </citation>
    <scope>NUCLEOTIDE SEQUENCE</scope>
    <source>
        <strain evidence="2">K2</strain>
    </source>
</reference>
<gene>
    <name evidence="2" type="ORF">P5673_009743</name>
</gene>
<reference evidence="2" key="1">
    <citation type="journal article" date="2023" name="G3 (Bethesda)">
        <title>Whole genome assembly and annotation of the endangered Caribbean coral Acropora cervicornis.</title>
        <authorList>
            <person name="Selwyn J.D."/>
            <person name="Vollmer S.V."/>
        </authorList>
    </citation>
    <scope>NUCLEOTIDE SEQUENCE</scope>
    <source>
        <strain evidence="2">K2</strain>
    </source>
</reference>
<dbReference type="PANTHER" id="PTHR37984">
    <property type="entry name" value="PROTEIN CBG26694"/>
    <property type="match status" value="1"/>
</dbReference>
<dbReference type="InterPro" id="IPR050951">
    <property type="entry name" value="Retrovirus_Pol_polyprotein"/>
</dbReference>
<organism evidence="2 3">
    <name type="scientific">Acropora cervicornis</name>
    <name type="common">Staghorn coral</name>
    <dbReference type="NCBI Taxonomy" id="6130"/>
    <lineage>
        <taxon>Eukaryota</taxon>
        <taxon>Metazoa</taxon>
        <taxon>Cnidaria</taxon>
        <taxon>Anthozoa</taxon>
        <taxon>Hexacorallia</taxon>
        <taxon>Scleractinia</taxon>
        <taxon>Astrocoeniina</taxon>
        <taxon>Acroporidae</taxon>
        <taxon>Acropora</taxon>
    </lineage>
</organism>
<dbReference type="PANTHER" id="PTHR37984:SF8">
    <property type="entry name" value="CCHC-TYPE DOMAIN-CONTAINING PROTEIN"/>
    <property type="match status" value="1"/>
</dbReference>
<dbReference type="InterPro" id="IPR043502">
    <property type="entry name" value="DNA/RNA_pol_sf"/>
</dbReference>
<dbReference type="SUPFAM" id="SSF56672">
    <property type="entry name" value="DNA/RNA polymerases"/>
    <property type="match status" value="1"/>
</dbReference>
<accession>A0AAD9QRX5</accession>
<name>A0AAD9QRX5_ACRCE</name>
<dbReference type="FunFam" id="3.10.20.370:FF:000001">
    <property type="entry name" value="Retrovirus-related Pol polyprotein from transposon 17.6-like protein"/>
    <property type="match status" value="1"/>
</dbReference>
<dbReference type="InterPro" id="IPR041577">
    <property type="entry name" value="RT_RNaseH_2"/>
</dbReference>
<evidence type="ECO:0000259" key="1">
    <source>
        <dbReference type="Pfam" id="PF17919"/>
    </source>
</evidence>
<dbReference type="EMBL" id="JARQWQ010000017">
    <property type="protein sequence ID" value="KAK2566265.1"/>
    <property type="molecule type" value="Genomic_DNA"/>
</dbReference>
<keyword evidence="3" id="KW-1185">Reference proteome</keyword>
<evidence type="ECO:0000313" key="2">
    <source>
        <dbReference type="EMBL" id="KAK2566265.1"/>
    </source>
</evidence>
<dbReference type="Gene3D" id="3.30.70.270">
    <property type="match status" value="1"/>
</dbReference>
<dbReference type="InterPro" id="IPR043128">
    <property type="entry name" value="Rev_trsase/Diguanyl_cyclase"/>
</dbReference>
<feature type="domain" description="Reverse transcriptase/retrotransposon-derived protein RNase H-like" evidence="1">
    <location>
        <begin position="68"/>
        <end position="162"/>
    </location>
</feature>
<dbReference type="FunFam" id="3.30.70.270:FF:000026">
    <property type="entry name" value="Transposon Ty3-G Gag-Pol polyprotein"/>
    <property type="match status" value="1"/>
</dbReference>
<dbReference type="AlphaFoldDB" id="A0AAD9QRX5"/>
<evidence type="ECO:0000313" key="3">
    <source>
        <dbReference type="Proteomes" id="UP001249851"/>
    </source>
</evidence>